<dbReference type="PANTHER" id="PTHR45947">
    <property type="entry name" value="SULFOQUINOVOSYL TRANSFERASE SQD2"/>
    <property type="match status" value="1"/>
</dbReference>
<evidence type="ECO:0000313" key="2">
    <source>
        <dbReference type="EMBL" id="TBL78645.1"/>
    </source>
</evidence>
<dbReference type="Gene3D" id="3.40.50.2000">
    <property type="entry name" value="Glycogen Phosphorylase B"/>
    <property type="match status" value="2"/>
</dbReference>
<dbReference type="RefSeq" id="WP_131014001.1">
    <property type="nucleotide sequence ID" value="NZ_SIRE01000009.1"/>
</dbReference>
<organism evidence="2 3">
    <name type="scientific">Paenibacillus thalictri</name>
    <dbReference type="NCBI Taxonomy" id="2527873"/>
    <lineage>
        <taxon>Bacteria</taxon>
        <taxon>Bacillati</taxon>
        <taxon>Bacillota</taxon>
        <taxon>Bacilli</taxon>
        <taxon>Bacillales</taxon>
        <taxon>Paenibacillaceae</taxon>
        <taxon>Paenibacillus</taxon>
    </lineage>
</organism>
<feature type="domain" description="Glycosyl transferase family 1" evidence="1">
    <location>
        <begin position="385"/>
        <end position="548"/>
    </location>
</feature>
<dbReference type="Proteomes" id="UP000293142">
    <property type="component" value="Unassembled WGS sequence"/>
</dbReference>
<dbReference type="CDD" id="cd03801">
    <property type="entry name" value="GT4_PimA-like"/>
    <property type="match status" value="1"/>
</dbReference>
<keyword evidence="3" id="KW-1185">Reference proteome</keyword>
<protein>
    <submittedName>
        <fullName evidence="2">Glycosyltransferase</fullName>
    </submittedName>
</protein>
<reference evidence="2 3" key="1">
    <citation type="submission" date="2019-02" db="EMBL/GenBank/DDBJ databases">
        <title>Paenibacillus sp. nov., isolated from surface-sterilized tissue of Thalictrum simplex L.</title>
        <authorList>
            <person name="Tuo L."/>
        </authorList>
    </citation>
    <scope>NUCLEOTIDE SEQUENCE [LARGE SCALE GENOMIC DNA]</scope>
    <source>
        <strain evidence="2 3">N2SHLJ1</strain>
    </source>
</reference>
<gene>
    <name evidence="2" type="ORF">EYB31_14200</name>
</gene>
<dbReference type="SUPFAM" id="SSF53756">
    <property type="entry name" value="UDP-Glycosyltransferase/glycogen phosphorylase"/>
    <property type="match status" value="1"/>
</dbReference>
<proteinExistence type="predicted"/>
<dbReference type="InterPro" id="IPR050194">
    <property type="entry name" value="Glycosyltransferase_grp1"/>
</dbReference>
<accession>A0A4Q9DRY5</accession>
<dbReference type="OrthoDB" id="158463at2"/>
<evidence type="ECO:0000259" key="1">
    <source>
        <dbReference type="Pfam" id="PF00534"/>
    </source>
</evidence>
<dbReference type="EMBL" id="SIRE01000009">
    <property type="protein sequence ID" value="TBL78645.1"/>
    <property type="molecule type" value="Genomic_DNA"/>
</dbReference>
<dbReference type="InterPro" id="IPR001296">
    <property type="entry name" value="Glyco_trans_1"/>
</dbReference>
<evidence type="ECO:0000313" key="3">
    <source>
        <dbReference type="Proteomes" id="UP000293142"/>
    </source>
</evidence>
<keyword evidence="2" id="KW-0808">Transferase</keyword>
<comment type="caution">
    <text evidence="2">The sequence shown here is derived from an EMBL/GenBank/DDBJ whole genome shotgun (WGS) entry which is preliminary data.</text>
</comment>
<dbReference type="Pfam" id="PF00534">
    <property type="entry name" value="Glycos_transf_1"/>
    <property type="match status" value="1"/>
</dbReference>
<dbReference type="AlphaFoldDB" id="A0A4Q9DRY5"/>
<dbReference type="PANTHER" id="PTHR45947:SF3">
    <property type="entry name" value="SULFOQUINOVOSYL TRANSFERASE SQD2"/>
    <property type="match status" value="1"/>
</dbReference>
<sequence length="579" mass="65508">MICFVLPDRKHNVMATNQLANIRKYNPDSRIVLCSPEDTLFDASAQPAGESLNPGSGKPNKHVQLLNALRWLTKSNLAFDYAVIDPDPRLMFIKDGFEAHIKQVMDETDDGLLADFMQLYSRRLVERMLDETNDAADLASLAMQCGGKLRTYPAEASPFLRTDRPLVVDEVQKAQSQTKLPFVYPVLPSADDPARQWVLHSSQAFPSNLTIVWGCYQGGVETALHYRLKALNALGAPSHAYFYEPGMGLPNYRSIPHRVSAQKDDLGSYIEHYGFDCVTFVNTFYNFEQLSRIDYKGKVIFEFHGYDTTIAQQLNRINVGEDGGRIDALVVPSEYVAQLARDYMSNRPELPVYVARNMLDTTVFLKRENIEDLLIDFHLPKSWAEEPLIGWVGRLDENKNWKSLLSIFQEIKKINKKAKLLAVSDLSVKPQLYDFYGKAAEYGLTADIRILSNVPHGQMPLYYSLIAQSGGVLLSTSYSEGYPYHLLEAAACECPMVCSDNRGSREIVKHQVSGLIYPLDRADLAVAYIAELFYNKAMRRQLTDSARKYVVNHNDIMRHTLAYAKWLADQTRNTAVQKS</sequence>
<dbReference type="GO" id="GO:0016757">
    <property type="term" value="F:glycosyltransferase activity"/>
    <property type="evidence" value="ECO:0007669"/>
    <property type="project" value="InterPro"/>
</dbReference>
<name>A0A4Q9DRY5_9BACL</name>